<keyword evidence="2" id="KW-0227">DNA damage</keyword>
<organism evidence="4 5">
    <name type="scientific">Agathobaculum hominis</name>
    <dbReference type="NCBI Taxonomy" id="2763014"/>
    <lineage>
        <taxon>Bacteria</taxon>
        <taxon>Bacillati</taxon>
        <taxon>Bacillota</taxon>
        <taxon>Clostridia</taxon>
        <taxon>Eubacteriales</taxon>
        <taxon>Butyricicoccaceae</taxon>
        <taxon>Agathobaculum</taxon>
    </lineage>
</organism>
<name>A0ABR7GJY8_9FIRM</name>
<reference evidence="4 5" key="1">
    <citation type="submission" date="2020-08" db="EMBL/GenBank/DDBJ databases">
        <title>Genome public.</title>
        <authorList>
            <person name="Liu C."/>
            <person name="Sun Q."/>
        </authorList>
    </citation>
    <scope>NUCLEOTIDE SEQUENCE [LARGE SCALE GENOMIC DNA]</scope>
    <source>
        <strain evidence="4 5">M2</strain>
    </source>
</reference>
<evidence type="ECO:0000256" key="3">
    <source>
        <dbReference type="ARBA" id="ARBA00023204"/>
    </source>
</evidence>
<dbReference type="RefSeq" id="WP_186968921.1">
    <property type="nucleotide sequence ID" value="NZ_JACOPK010000001.1"/>
</dbReference>
<evidence type="ECO:0008006" key="6">
    <source>
        <dbReference type="Google" id="ProtNLM"/>
    </source>
</evidence>
<evidence type="ECO:0000256" key="2">
    <source>
        <dbReference type="ARBA" id="ARBA00022763"/>
    </source>
</evidence>
<dbReference type="Proteomes" id="UP000641741">
    <property type="component" value="Unassembled WGS sequence"/>
</dbReference>
<comment type="similarity">
    <text evidence="1">Belongs to the RAD52 family.</text>
</comment>
<keyword evidence="5" id="KW-1185">Reference proteome</keyword>
<dbReference type="InterPro" id="IPR041247">
    <property type="entry name" value="Rad52_fam"/>
</dbReference>
<accession>A0ABR7GJY8</accession>
<proteinExistence type="inferred from homology"/>
<gene>
    <name evidence="4" type="ORF">H8S02_01520</name>
</gene>
<keyword evidence="3" id="KW-0234">DNA repair</keyword>
<comment type="caution">
    <text evidence="4">The sequence shown here is derived from an EMBL/GenBank/DDBJ whole genome shotgun (WGS) entry which is preliminary data.</text>
</comment>
<evidence type="ECO:0000313" key="5">
    <source>
        <dbReference type="Proteomes" id="UP000641741"/>
    </source>
</evidence>
<dbReference type="Pfam" id="PF04098">
    <property type="entry name" value="Rad52_Rad22"/>
    <property type="match status" value="1"/>
</dbReference>
<evidence type="ECO:0000256" key="1">
    <source>
        <dbReference type="ARBA" id="ARBA00006638"/>
    </source>
</evidence>
<protein>
    <recommendedName>
        <fullName evidence="6">Rad52/22 family double-strand break repair protein</fullName>
    </recommendedName>
</protein>
<evidence type="ECO:0000313" key="4">
    <source>
        <dbReference type="EMBL" id="MBC5694634.1"/>
    </source>
</evidence>
<dbReference type="EMBL" id="JACOPK010000001">
    <property type="protein sequence ID" value="MBC5694634.1"/>
    <property type="molecule type" value="Genomic_DNA"/>
</dbReference>
<sequence>MNASELYRRLSEPFPSADVEWRITKVHQRSGLAVPYITSRAIQTRLDHVVGPFCWRTRYIPWHQYIPKPSRGENPEADRTPVASQLCGLSIYDEEKCEWIEKIDGAENTDFESIKGGISDSFKRAAVLWGIGRYLYLFDAKWVTLDEKKRIANPAELTRYYVDKLQKLGLCTAQNSNNAPNCYLVNGLTPAPMDSYPNAVWVDLTTPDGHTLKAFSYGTNPGLAGGISLKTASIVQRNSANGSYYELTDYQAV</sequence>